<dbReference type="PANTHER" id="PTHR33116">
    <property type="entry name" value="REVERSE TRANSCRIPTASE ZINC-BINDING DOMAIN-CONTAINING PROTEIN-RELATED-RELATED"/>
    <property type="match status" value="1"/>
</dbReference>
<feature type="region of interest" description="Disordered" evidence="1">
    <location>
        <begin position="1"/>
        <end position="48"/>
    </location>
</feature>
<accession>A0A2Z6M147</accession>
<reference evidence="4" key="1">
    <citation type="journal article" date="2017" name="Front. Plant Sci.">
        <title>Climate Clever Clovers: New Paradigm to Reduce the Environmental Footprint of Ruminants by Breeding Low Methanogenic Forages Utilizing Haplotype Variation.</title>
        <authorList>
            <person name="Kaur P."/>
            <person name="Appels R."/>
            <person name="Bayer P.E."/>
            <person name="Keeble-Gagnere G."/>
            <person name="Wang J."/>
            <person name="Hirakawa H."/>
            <person name="Shirasawa K."/>
            <person name="Vercoe P."/>
            <person name="Stefanova K."/>
            <person name="Durmic Z."/>
            <person name="Nichols P."/>
            <person name="Revell C."/>
            <person name="Isobe S.N."/>
            <person name="Edwards D."/>
            <person name="Erskine W."/>
        </authorList>
    </citation>
    <scope>NUCLEOTIDE SEQUENCE [LARGE SCALE GENOMIC DNA]</scope>
    <source>
        <strain evidence="4">cv. Daliak</strain>
    </source>
</reference>
<feature type="compositionally biased region" description="Basic and acidic residues" evidence="1">
    <location>
        <begin position="14"/>
        <end position="25"/>
    </location>
</feature>
<dbReference type="PANTHER" id="PTHR33116:SF79">
    <property type="entry name" value="REVERSE TRANSCRIPTASE DOMAIN, ZINC FINGER, CCHC-TYPE-RELATED"/>
    <property type="match status" value="1"/>
</dbReference>
<name>A0A2Z6M147_TRISU</name>
<dbReference type="Pfam" id="PF13966">
    <property type="entry name" value="zf-RVT"/>
    <property type="match status" value="1"/>
</dbReference>
<dbReference type="InterPro" id="IPR026960">
    <property type="entry name" value="RVT-Znf"/>
</dbReference>
<protein>
    <recommendedName>
        <fullName evidence="2">Reverse transcriptase zinc-binding domain-containing protein</fullName>
    </recommendedName>
</protein>
<dbReference type="AlphaFoldDB" id="A0A2Z6M147"/>
<evidence type="ECO:0000313" key="4">
    <source>
        <dbReference type="Proteomes" id="UP000242715"/>
    </source>
</evidence>
<evidence type="ECO:0000259" key="2">
    <source>
        <dbReference type="Pfam" id="PF13966"/>
    </source>
</evidence>
<feature type="compositionally biased region" description="Basic residues" evidence="1">
    <location>
        <begin position="1"/>
        <end position="13"/>
    </location>
</feature>
<organism evidence="3 4">
    <name type="scientific">Trifolium subterraneum</name>
    <name type="common">Subterranean clover</name>
    <dbReference type="NCBI Taxonomy" id="3900"/>
    <lineage>
        <taxon>Eukaryota</taxon>
        <taxon>Viridiplantae</taxon>
        <taxon>Streptophyta</taxon>
        <taxon>Embryophyta</taxon>
        <taxon>Tracheophyta</taxon>
        <taxon>Spermatophyta</taxon>
        <taxon>Magnoliopsida</taxon>
        <taxon>eudicotyledons</taxon>
        <taxon>Gunneridae</taxon>
        <taxon>Pentapetalae</taxon>
        <taxon>rosids</taxon>
        <taxon>fabids</taxon>
        <taxon>Fabales</taxon>
        <taxon>Fabaceae</taxon>
        <taxon>Papilionoideae</taxon>
        <taxon>50 kb inversion clade</taxon>
        <taxon>NPAAA clade</taxon>
        <taxon>Hologalegina</taxon>
        <taxon>IRL clade</taxon>
        <taxon>Trifolieae</taxon>
        <taxon>Trifolium</taxon>
    </lineage>
</organism>
<evidence type="ECO:0000256" key="1">
    <source>
        <dbReference type="SAM" id="MobiDB-lite"/>
    </source>
</evidence>
<dbReference type="Proteomes" id="UP000242715">
    <property type="component" value="Unassembled WGS sequence"/>
</dbReference>
<proteinExistence type="predicted"/>
<sequence length="409" mass="45659">MLKKKAQAQKRGGRRSDGSVSKESDPIQNSVGRTVSDENSSSIPCGGGASSDGIGLEVVLPMGGVIEGTSCLVGRSGRDGGDRVGASGVVAIVGEEPSISLGSPLPVEGSAGNVRSDVHHIIDIQEDLGMTLMGDREVVVNQRLKVLKGVIKEWKNKKFGKAEEEKSRLINEILALDLRSETLGLVDVEVGERKMLFEKLWNLLKSIDAMTFQRSRSRWLREGILLPQNNLNDFECFIFKNIWKSPVPSKVCALAWQVCLDRIPTKEKLVTRRIITSGDALCPVCGDTVETLRHLFLHCRFAAAVWYRVNQWLGTMVVIPPDIRMSYGLLVGCGGNKKIRRGYSIVWLAFVWVIWRCRNDQVFNNINGKEEEAVDSIQRLSWQWYLQKTARGSSLLYEWVWNPGDCMLR</sequence>
<feature type="compositionally biased region" description="Polar residues" evidence="1">
    <location>
        <begin position="26"/>
        <end position="43"/>
    </location>
</feature>
<gene>
    <name evidence="3" type="ORF">TSUD_128680</name>
</gene>
<keyword evidence="4" id="KW-1185">Reference proteome</keyword>
<dbReference type="EMBL" id="DF973275">
    <property type="protein sequence ID" value="GAU23763.1"/>
    <property type="molecule type" value="Genomic_DNA"/>
</dbReference>
<evidence type="ECO:0000313" key="3">
    <source>
        <dbReference type="EMBL" id="GAU23763.1"/>
    </source>
</evidence>
<dbReference type="OrthoDB" id="696485at2759"/>
<feature type="domain" description="Reverse transcriptase zinc-binding" evidence="2">
    <location>
        <begin position="236"/>
        <end position="306"/>
    </location>
</feature>